<dbReference type="PROSITE" id="PS50404">
    <property type="entry name" value="GST_NTER"/>
    <property type="match status" value="1"/>
</dbReference>
<dbReference type="FunFam" id="3.40.30.10:FF:000102">
    <property type="entry name" value="Glutathione S-transferase DHAR3 chloroplastic"/>
    <property type="match status" value="1"/>
</dbReference>
<sequence>MALEICVKAAVGAPDLLGDCPFVQRILLTLEEKKVPYQMHLIDTSNKPQWFWDVNPKGKVPLIKFDGKWVPDADVIAQTLEAKYPEPSLVTPAEYASVGSEIFGSFSTFLTTDGSEQALITELSALDEHIKAHGPYVNGEKISAVDLKLAPQLYHLEVALGHFKSWSVPENLTHLKNYMKLLFSRESFVKTQPADKKYLIAGWAPKVNP</sequence>
<evidence type="ECO:0000256" key="5">
    <source>
        <dbReference type="ARBA" id="ARBA00047960"/>
    </source>
</evidence>
<dbReference type="Proteomes" id="UP001177140">
    <property type="component" value="Unassembled WGS sequence"/>
</dbReference>
<dbReference type="PANTHER" id="PTHR44420">
    <property type="entry name" value="GLUTATHIONE S-TRANSFERASE DHAR2-RELATED"/>
    <property type="match status" value="1"/>
</dbReference>
<proteinExistence type="inferred from homology"/>
<keyword evidence="1" id="KW-0216">Detoxification</keyword>
<keyword evidence="2" id="KW-0808">Transferase</keyword>
<dbReference type="GO" id="GO:0033355">
    <property type="term" value="P:ascorbate glutathione cycle"/>
    <property type="evidence" value="ECO:0007669"/>
    <property type="project" value="InterPro"/>
</dbReference>
<dbReference type="PANTHER" id="PTHR44420:SF2">
    <property type="entry name" value="GLUTATHIONE S-TRANSFERASE DHAR2-RELATED"/>
    <property type="match status" value="1"/>
</dbReference>
<reference evidence="9" key="1">
    <citation type="submission" date="2022-03" db="EMBL/GenBank/DDBJ databases">
        <title>A functionally conserved STORR gene fusion in Papaver species that diverged 16.8 million years ago.</title>
        <authorList>
            <person name="Catania T."/>
        </authorList>
    </citation>
    <scope>NUCLEOTIDE SEQUENCE</scope>
    <source>
        <strain evidence="9">S-191538</strain>
    </source>
</reference>
<evidence type="ECO:0000256" key="4">
    <source>
        <dbReference type="ARBA" id="ARBA00024194"/>
    </source>
</evidence>
<dbReference type="InterPro" id="IPR036249">
    <property type="entry name" value="Thioredoxin-like_sf"/>
</dbReference>
<dbReference type="GO" id="GO:0045174">
    <property type="term" value="F:glutathione dehydrogenase (ascorbate) activity"/>
    <property type="evidence" value="ECO:0007669"/>
    <property type="project" value="UniProtKB-EC"/>
</dbReference>
<evidence type="ECO:0000313" key="9">
    <source>
        <dbReference type="EMBL" id="MCL7031266.1"/>
    </source>
</evidence>
<dbReference type="SFLD" id="SFLDS00019">
    <property type="entry name" value="Glutathione_Transferase_(cytos"/>
    <property type="match status" value="1"/>
</dbReference>
<feature type="domain" description="GST C-terminal" evidence="8">
    <location>
        <begin position="72"/>
        <end position="209"/>
    </location>
</feature>
<dbReference type="InterPro" id="IPR040079">
    <property type="entry name" value="Glutathione_S-Trfase"/>
</dbReference>
<feature type="domain" description="GST N-terminal" evidence="7">
    <location>
        <begin position="10"/>
        <end position="88"/>
    </location>
</feature>
<dbReference type="SUPFAM" id="SSF52833">
    <property type="entry name" value="Thioredoxin-like"/>
    <property type="match status" value="1"/>
</dbReference>
<evidence type="ECO:0000256" key="2">
    <source>
        <dbReference type="ARBA" id="ARBA00022679"/>
    </source>
</evidence>
<dbReference type="FunFam" id="1.20.1050.10:FF:000029">
    <property type="entry name" value="Glutathione S-transferase DHAR3, chloroplastic"/>
    <property type="match status" value="1"/>
</dbReference>
<dbReference type="InterPro" id="IPR036282">
    <property type="entry name" value="Glutathione-S-Trfase_C_sf"/>
</dbReference>
<evidence type="ECO:0008006" key="11">
    <source>
        <dbReference type="Google" id="ProtNLM"/>
    </source>
</evidence>
<dbReference type="Pfam" id="PF13409">
    <property type="entry name" value="GST_N_2"/>
    <property type="match status" value="1"/>
</dbReference>
<comment type="caution">
    <text evidence="9">The sequence shown here is derived from an EMBL/GenBank/DDBJ whole genome shotgun (WGS) entry which is preliminary data.</text>
</comment>
<dbReference type="Gene3D" id="3.40.30.10">
    <property type="entry name" value="Glutaredoxin"/>
    <property type="match status" value="1"/>
</dbReference>
<comment type="catalytic activity">
    <reaction evidence="6">
        <text>L-dehydroascorbate + 2 glutathione = glutathione disulfide + L-ascorbate</text>
        <dbReference type="Rhea" id="RHEA:24424"/>
        <dbReference type="ChEBI" id="CHEBI:38290"/>
        <dbReference type="ChEBI" id="CHEBI:57925"/>
        <dbReference type="ChEBI" id="CHEBI:58297"/>
        <dbReference type="ChEBI" id="CHEBI:58539"/>
        <dbReference type="EC" id="1.8.5.1"/>
    </reaction>
</comment>
<comment type="catalytic activity">
    <reaction evidence="5">
        <text>RX + glutathione = an S-substituted glutathione + a halide anion + H(+)</text>
        <dbReference type="Rhea" id="RHEA:16437"/>
        <dbReference type="ChEBI" id="CHEBI:15378"/>
        <dbReference type="ChEBI" id="CHEBI:16042"/>
        <dbReference type="ChEBI" id="CHEBI:17792"/>
        <dbReference type="ChEBI" id="CHEBI:57925"/>
        <dbReference type="ChEBI" id="CHEBI:90779"/>
        <dbReference type="EC" id="2.5.1.18"/>
    </reaction>
</comment>
<comment type="similarity">
    <text evidence="4">Belongs to the GST superfamily. DHAR family.</text>
</comment>
<dbReference type="CDD" id="cd00570">
    <property type="entry name" value="GST_N_family"/>
    <property type="match status" value="1"/>
</dbReference>
<dbReference type="GO" id="GO:0004364">
    <property type="term" value="F:glutathione transferase activity"/>
    <property type="evidence" value="ECO:0007669"/>
    <property type="project" value="UniProtKB-EC"/>
</dbReference>
<dbReference type="InterPro" id="IPR044627">
    <property type="entry name" value="DHAR1/2/3/4"/>
</dbReference>
<dbReference type="SUPFAM" id="SSF47616">
    <property type="entry name" value="GST C-terminal domain-like"/>
    <property type="match status" value="1"/>
</dbReference>
<organism evidence="9 10">
    <name type="scientific">Papaver nudicaule</name>
    <name type="common">Iceland poppy</name>
    <dbReference type="NCBI Taxonomy" id="74823"/>
    <lineage>
        <taxon>Eukaryota</taxon>
        <taxon>Viridiplantae</taxon>
        <taxon>Streptophyta</taxon>
        <taxon>Embryophyta</taxon>
        <taxon>Tracheophyta</taxon>
        <taxon>Spermatophyta</taxon>
        <taxon>Magnoliopsida</taxon>
        <taxon>Ranunculales</taxon>
        <taxon>Papaveraceae</taxon>
        <taxon>Papaveroideae</taxon>
        <taxon>Papaver</taxon>
    </lineage>
</organism>
<evidence type="ECO:0000313" key="10">
    <source>
        <dbReference type="Proteomes" id="UP001177140"/>
    </source>
</evidence>
<dbReference type="Gene3D" id="1.20.1050.10">
    <property type="match status" value="1"/>
</dbReference>
<evidence type="ECO:0000256" key="1">
    <source>
        <dbReference type="ARBA" id="ARBA00022575"/>
    </source>
</evidence>
<dbReference type="PROSITE" id="PS50405">
    <property type="entry name" value="GST_CTER"/>
    <property type="match status" value="1"/>
</dbReference>
<name>A0AA41V590_PAPNU</name>
<evidence type="ECO:0000256" key="3">
    <source>
        <dbReference type="ARBA" id="ARBA00023002"/>
    </source>
</evidence>
<keyword evidence="10" id="KW-1185">Reference proteome</keyword>
<dbReference type="InterPro" id="IPR010987">
    <property type="entry name" value="Glutathione-S-Trfase_C-like"/>
</dbReference>
<dbReference type="EMBL" id="JAJJMA010110444">
    <property type="protein sequence ID" value="MCL7031266.1"/>
    <property type="molecule type" value="Genomic_DNA"/>
</dbReference>
<evidence type="ECO:0000256" key="6">
    <source>
        <dbReference type="ARBA" id="ARBA00049544"/>
    </source>
</evidence>
<gene>
    <name evidence="9" type="ORF">MKW94_019374</name>
</gene>
<dbReference type="AlphaFoldDB" id="A0AA41V590"/>
<protein>
    <recommendedName>
        <fullName evidence="11">Dehydroascorbate reductase</fullName>
    </recommendedName>
</protein>
<evidence type="ECO:0000259" key="8">
    <source>
        <dbReference type="PROSITE" id="PS50405"/>
    </source>
</evidence>
<accession>A0AA41V590</accession>
<keyword evidence="3" id="KW-0560">Oxidoreductase</keyword>
<dbReference type="InterPro" id="IPR004045">
    <property type="entry name" value="Glutathione_S-Trfase_N"/>
</dbReference>
<evidence type="ECO:0000259" key="7">
    <source>
        <dbReference type="PROSITE" id="PS50404"/>
    </source>
</evidence>